<comment type="similarity">
    <text evidence="2">Belongs to the bacterial solute-binding protein 5 family.</text>
</comment>
<keyword evidence="4 6" id="KW-0732">Signal</keyword>
<dbReference type="Gene3D" id="3.90.76.10">
    <property type="entry name" value="Dipeptide-binding Protein, Domain 1"/>
    <property type="match status" value="1"/>
</dbReference>
<dbReference type="Proteomes" id="UP000824123">
    <property type="component" value="Unassembled WGS sequence"/>
</dbReference>
<evidence type="ECO:0000313" key="9">
    <source>
        <dbReference type="Proteomes" id="UP000824123"/>
    </source>
</evidence>
<dbReference type="GO" id="GO:0015833">
    <property type="term" value="P:peptide transport"/>
    <property type="evidence" value="ECO:0007669"/>
    <property type="project" value="TreeGrafter"/>
</dbReference>
<feature type="compositionally biased region" description="Acidic residues" evidence="5">
    <location>
        <begin position="668"/>
        <end position="688"/>
    </location>
</feature>
<feature type="domain" description="Solute-binding protein family 5" evidence="7">
    <location>
        <begin position="72"/>
        <end position="510"/>
    </location>
</feature>
<reference evidence="8" key="1">
    <citation type="submission" date="2020-10" db="EMBL/GenBank/DDBJ databases">
        <authorList>
            <person name="Gilroy R."/>
        </authorList>
    </citation>
    <scope>NUCLEOTIDE SEQUENCE</scope>
    <source>
        <strain evidence="8">ChiSxjej2B14-8506</strain>
    </source>
</reference>
<protein>
    <recommendedName>
        <fullName evidence="7">Solute-binding protein family 5 domain-containing protein</fullName>
    </recommendedName>
</protein>
<evidence type="ECO:0000256" key="5">
    <source>
        <dbReference type="SAM" id="MobiDB-lite"/>
    </source>
</evidence>
<evidence type="ECO:0000256" key="1">
    <source>
        <dbReference type="ARBA" id="ARBA00004196"/>
    </source>
</evidence>
<dbReference type="InterPro" id="IPR000914">
    <property type="entry name" value="SBP_5_dom"/>
</dbReference>
<evidence type="ECO:0000313" key="8">
    <source>
        <dbReference type="EMBL" id="HIU45624.1"/>
    </source>
</evidence>
<dbReference type="GO" id="GO:0042597">
    <property type="term" value="C:periplasmic space"/>
    <property type="evidence" value="ECO:0007669"/>
    <property type="project" value="UniProtKB-ARBA"/>
</dbReference>
<comment type="subcellular location">
    <subcellularLocation>
        <location evidence="1">Cell envelope</location>
    </subcellularLocation>
</comment>
<keyword evidence="3" id="KW-0813">Transport</keyword>
<dbReference type="GO" id="GO:0030313">
    <property type="term" value="C:cell envelope"/>
    <property type="evidence" value="ECO:0007669"/>
    <property type="project" value="UniProtKB-SubCell"/>
</dbReference>
<dbReference type="Gene3D" id="3.10.105.10">
    <property type="entry name" value="Dipeptide-binding Protein, Domain 3"/>
    <property type="match status" value="1"/>
</dbReference>
<evidence type="ECO:0000256" key="2">
    <source>
        <dbReference type="ARBA" id="ARBA00005695"/>
    </source>
</evidence>
<dbReference type="EMBL" id="DVNK01000001">
    <property type="protein sequence ID" value="HIU45624.1"/>
    <property type="molecule type" value="Genomic_DNA"/>
</dbReference>
<evidence type="ECO:0000256" key="6">
    <source>
        <dbReference type="SAM" id="SignalP"/>
    </source>
</evidence>
<accession>A0A9D1LPE7</accession>
<dbReference type="PANTHER" id="PTHR30290">
    <property type="entry name" value="PERIPLASMIC BINDING COMPONENT OF ABC TRANSPORTER"/>
    <property type="match status" value="1"/>
</dbReference>
<feature type="compositionally biased region" description="Low complexity" evidence="5">
    <location>
        <begin position="655"/>
        <end position="667"/>
    </location>
</feature>
<proteinExistence type="inferred from homology"/>
<feature type="signal peptide" evidence="6">
    <location>
        <begin position="1"/>
        <end position="23"/>
    </location>
</feature>
<dbReference type="Pfam" id="PF00496">
    <property type="entry name" value="SBP_bac_5"/>
    <property type="match status" value="1"/>
</dbReference>
<dbReference type="GO" id="GO:0043190">
    <property type="term" value="C:ATP-binding cassette (ABC) transporter complex"/>
    <property type="evidence" value="ECO:0007669"/>
    <property type="project" value="InterPro"/>
</dbReference>
<evidence type="ECO:0000259" key="7">
    <source>
        <dbReference type="Pfam" id="PF00496"/>
    </source>
</evidence>
<dbReference type="InterPro" id="IPR039424">
    <property type="entry name" value="SBP_5"/>
</dbReference>
<feature type="compositionally biased region" description="Acidic residues" evidence="5">
    <location>
        <begin position="696"/>
        <end position="706"/>
    </location>
</feature>
<evidence type="ECO:0000256" key="4">
    <source>
        <dbReference type="ARBA" id="ARBA00022729"/>
    </source>
</evidence>
<gene>
    <name evidence="8" type="ORF">IAC59_00010</name>
</gene>
<dbReference type="AlphaFoldDB" id="A0A9D1LPE7"/>
<reference evidence="8" key="2">
    <citation type="journal article" date="2021" name="PeerJ">
        <title>Extensive microbial diversity within the chicken gut microbiome revealed by metagenomics and culture.</title>
        <authorList>
            <person name="Gilroy R."/>
            <person name="Ravi A."/>
            <person name="Getino M."/>
            <person name="Pursley I."/>
            <person name="Horton D.L."/>
            <person name="Alikhan N.F."/>
            <person name="Baker D."/>
            <person name="Gharbi K."/>
            <person name="Hall N."/>
            <person name="Watson M."/>
            <person name="Adriaenssens E.M."/>
            <person name="Foster-Nyarko E."/>
            <person name="Jarju S."/>
            <person name="Secka A."/>
            <person name="Antonio M."/>
            <person name="Oren A."/>
            <person name="Chaudhuri R.R."/>
            <person name="La Ragione R."/>
            <person name="Hildebrand F."/>
            <person name="Pallen M.J."/>
        </authorList>
    </citation>
    <scope>NUCLEOTIDE SEQUENCE</scope>
    <source>
        <strain evidence="8">ChiSxjej2B14-8506</strain>
    </source>
</reference>
<evidence type="ECO:0000256" key="3">
    <source>
        <dbReference type="ARBA" id="ARBA00022448"/>
    </source>
</evidence>
<feature type="chain" id="PRO_5039108553" description="Solute-binding protein family 5 domain-containing protein" evidence="6">
    <location>
        <begin position="24"/>
        <end position="706"/>
    </location>
</feature>
<feature type="region of interest" description="Disordered" evidence="5">
    <location>
        <begin position="644"/>
        <end position="706"/>
    </location>
</feature>
<sequence length="706" mass="77803">MKKLLSLALAVVLLASMASMAYAAPITDFDDYATQNNEMETFCIQHSQGAVDLNVLSNCIDGLLTNDNHGSLQPAVAKEWSSEDGGKTWTFVLRDDVTWVDYEGNYMADCIAEDFLWGLEFVLNAAKNEAANTSMPIEMIEGAGDYYKYTAELVDEGKTEEAMNLGLDKFMEMVGMEAVDDYTLVVTCVEPLAYFPTLATYCALSPISGDLLADLGADGYFAVTYDTLWYNGPYTITEYVAGNEKVLTKNETWYGLDENTVFDTVTVHMVESVDVAYQLYQTGELDHVNLTQSALQTIYEDESNVYHDYLTEYRPTKYAWSVHFCFDKKLEDGSPDLNWNTAAANTAFRLAWYYGIDWTEYLARTNAINPLNCNIYTYTARAVATTSDGTDYTNLVLDNLGLAYTDTYDRVDAEKAAAYKAQAIEELTALGVEFPIQVDHYIAGNNQTQKDTADVLKQLVSDYLGDDFVVLNVKTYVSSLANEVRTPQLASIYLNGWGADFGDPVNFLGQETYGEANAYYSDTYSKINNVVDGETVYAGGAADLLDTYRTFTEMVNSAKAITDDYDARLAAFAEAETYFVENALTIPFYNETGWQLTKVNDYSKIYCAYGMQATRYVNWETNDEGYTTADYEAFKAAYESGTATTDAATTDEADATATDEAAAATEEPAADATDEAVATEEPTADATDEAAATEAPADDTATDEAA</sequence>
<comment type="caution">
    <text evidence="8">The sequence shown here is derived from an EMBL/GenBank/DDBJ whole genome shotgun (WGS) entry which is preliminary data.</text>
</comment>
<dbReference type="GO" id="GO:1904680">
    <property type="term" value="F:peptide transmembrane transporter activity"/>
    <property type="evidence" value="ECO:0007669"/>
    <property type="project" value="TreeGrafter"/>
</dbReference>
<organism evidence="8 9">
    <name type="scientific">Candidatus Fimadaptatus faecigallinarum</name>
    <dbReference type="NCBI Taxonomy" id="2840814"/>
    <lineage>
        <taxon>Bacteria</taxon>
        <taxon>Bacillati</taxon>
        <taxon>Bacillota</taxon>
        <taxon>Clostridia</taxon>
        <taxon>Eubacteriales</taxon>
        <taxon>Candidatus Fimadaptatus</taxon>
    </lineage>
</organism>
<dbReference type="Gene3D" id="3.40.190.10">
    <property type="entry name" value="Periplasmic binding protein-like II"/>
    <property type="match status" value="1"/>
</dbReference>
<name>A0A9D1LPE7_9FIRM</name>
<dbReference type="PANTHER" id="PTHR30290:SF10">
    <property type="entry name" value="PERIPLASMIC OLIGOPEPTIDE-BINDING PROTEIN-RELATED"/>
    <property type="match status" value="1"/>
</dbReference>
<dbReference type="SUPFAM" id="SSF53850">
    <property type="entry name" value="Periplasmic binding protein-like II"/>
    <property type="match status" value="1"/>
</dbReference>